<sequence length="120" mass="14669">MPTIKQMPTIKLVKEDIDIAHRVGKFEQNKHRQIIVKLQSRMKKTQIMREKKNLKGEKLYINEDLTRLNQEVFRSVRLKRKDLIQSTWTNEGSIKYRDYHDHVHTIHFSNIKYWLELQWP</sequence>
<reference evidence="1" key="2">
    <citation type="submission" date="2020-11" db="EMBL/GenBank/DDBJ databases">
        <authorList>
            <person name="McCartney M.A."/>
            <person name="Auch B."/>
            <person name="Kono T."/>
            <person name="Mallez S."/>
            <person name="Becker A."/>
            <person name="Gohl D.M."/>
            <person name="Silverstein K.A.T."/>
            <person name="Koren S."/>
            <person name="Bechman K.B."/>
            <person name="Herman A."/>
            <person name="Abrahante J.E."/>
            <person name="Garbe J."/>
        </authorList>
    </citation>
    <scope>NUCLEOTIDE SEQUENCE</scope>
    <source>
        <strain evidence="1">Duluth1</strain>
        <tissue evidence="1">Whole animal</tissue>
    </source>
</reference>
<protein>
    <submittedName>
        <fullName evidence="1">Uncharacterized protein</fullName>
    </submittedName>
</protein>
<name>A0A9D4N2X5_DREPO</name>
<evidence type="ECO:0000313" key="2">
    <source>
        <dbReference type="Proteomes" id="UP000828390"/>
    </source>
</evidence>
<comment type="caution">
    <text evidence="1">The sequence shown here is derived from an EMBL/GenBank/DDBJ whole genome shotgun (WGS) entry which is preliminary data.</text>
</comment>
<evidence type="ECO:0000313" key="1">
    <source>
        <dbReference type="EMBL" id="KAH3886913.1"/>
    </source>
</evidence>
<reference evidence="1" key="1">
    <citation type="journal article" date="2019" name="bioRxiv">
        <title>The Genome of the Zebra Mussel, Dreissena polymorpha: A Resource for Invasive Species Research.</title>
        <authorList>
            <person name="McCartney M.A."/>
            <person name="Auch B."/>
            <person name="Kono T."/>
            <person name="Mallez S."/>
            <person name="Zhang Y."/>
            <person name="Obille A."/>
            <person name="Becker A."/>
            <person name="Abrahante J.E."/>
            <person name="Garbe J."/>
            <person name="Badalamenti J.P."/>
            <person name="Herman A."/>
            <person name="Mangelson H."/>
            <person name="Liachko I."/>
            <person name="Sullivan S."/>
            <person name="Sone E.D."/>
            <person name="Koren S."/>
            <person name="Silverstein K.A.T."/>
            <person name="Beckman K.B."/>
            <person name="Gohl D.M."/>
        </authorList>
    </citation>
    <scope>NUCLEOTIDE SEQUENCE</scope>
    <source>
        <strain evidence="1">Duluth1</strain>
        <tissue evidence="1">Whole animal</tissue>
    </source>
</reference>
<gene>
    <name evidence="1" type="ORF">DPMN_010926</name>
</gene>
<organism evidence="1 2">
    <name type="scientific">Dreissena polymorpha</name>
    <name type="common">Zebra mussel</name>
    <name type="synonym">Mytilus polymorpha</name>
    <dbReference type="NCBI Taxonomy" id="45954"/>
    <lineage>
        <taxon>Eukaryota</taxon>
        <taxon>Metazoa</taxon>
        <taxon>Spiralia</taxon>
        <taxon>Lophotrochozoa</taxon>
        <taxon>Mollusca</taxon>
        <taxon>Bivalvia</taxon>
        <taxon>Autobranchia</taxon>
        <taxon>Heteroconchia</taxon>
        <taxon>Euheterodonta</taxon>
        <taxon>Imparidentia</taxon>
        <taxon>Neoheterodontei</taxon>
        <taxon>Myida</taxon>
        <taxon>Dreissenoidea</taxon>
        <taxon>Dreissenidae</taxon>
        <taxon>Dreissena</taxon>
    </lineage>
</organism>
<dbReference type="EMBL" id="JAIWYP010000001">
    <property type="protein sequence ID" value="KAH3886913.1"/>
    <property type="molecule type" value="Genomic_DNA"/>
</dbReference>
<keyword evidence="2" id="KW-1185">Reference proteome</keyword>
<accession>A0A9D4N2X5</accession>
<dbReference type="Proteomes" id="UP000828390">
    <property type="component" value="Unassembled WGS sequence"/>
</dbReference>
<proteinExistence type="predicted"/>
<dbReference type="AlphaFoldDB" id="A0A9D4N2X5"/>